<keyword evidence="11" id="KW-0391">Immunity</keyword>
<accession>A0A9C6TVG4</accession>
<keyword evidence="8" id="KW-0347">Helicase</keyword>
<dbReference type="GO" id="GO:0004386">
    <property type="term" value="F:helicase activity"/>
    <property type="evidence" value="ECO:0007669"/>
    <property type="project" value="UniProtKB-KW"/>
</dbReference>
<dbReference type="SMART" id="SM00438">
    <property type="entry name" value="ZnF_NFX"/>
    <property type="match status" value="8"/>
</dbReference>
<keyword evidence="10" id="KW-0067">ATP-binding</keyword>
<keyword evidence="9" id="KW-0862">Zinc</keyword>
<dbReference type="CDD" id="cd18808">
    <property type="entry name" value="SF1_C_Upf1"/>
    <property type="match status" value="1"/>
</dbReference>
<keyword evidence="13" id="KW-1185">Reference proteome</keyword>
<dbReference type="InterPro" id="IPR046439">
    <property type="entry name" value="ZF_RZ_dom"/>
</dbReference>
<dbReference type="GO" id="GO:0031048">
    <property type="term" value="P:regulatory ncRNA-mediated heterochromatin formation"/>
    <property type="evidence" value="ECO:0007669"/>
    <property type="project" value="TreeGrafter"/>
</dbReference>
<evidence type="ECO:0000313" key="14">
    <source>
        <dbReference type="RefSeq" id="XP_052120727.1"/>
    </source>
</evidence>
<dbReference type="RefSeq" id="XP_052120727.1">
    <property type="nucleotide sequence ID" value="XM_052264767.1"/>
</dbReference>
<dbReference type="Pfam" id="PF13086">
    <property type="entry name" value="AAA_11"/>
    <property type="match status" value="2"/>
</dbReference>
<evidence type="ECO:0000313" key="13">
    <source>
        <dbReference type="Proteomes" id="UP000504606"/>
    </source>
</evidence>
<keyword evidence="5" id="KW-0547">Nucleotide-binding</keyword>
<evidence type="ECO:0000256" key="2">
    <source>
        <dbReference type="ARBA" id="ARBA00022490"/>
    </source>
</evidence>
<protein>
    <submittedName>
        <fullName evidence="14">NFX1-type zinc finger-containing protein 1</fullName>
    </submittedName>
</protein>
<dbReference type="InterPro" id="IPR027417">
    <property type="entry name" value="P-loop_NTPase"/>
</dbReference>
<keyword evidence="3" id="KW-0479">Metal-binding</keyword>
<dbReference type="InterPro" id="IPR045055">
    <property type="entry name" value="DNA2/NAM7-like"/>
</dbReference>
<dbReference type="InterPro" id="IPR000967">
    <property type="entry name" value="Znf_NFX1"/>
</dbReference>
<evidence type="ECO:0000256" key="10">
    <source>
        <dbReference type="ARBA" id="ARBA00022840"/>
    </source>
</evidence>
<evidence type="ECO:0000256" key="1">
    <source>
        <dbReference type="ARBA" id="ARBA00004496"/>
    </source>
</evidence>
<dbReference type="PANTHER" id="PTHR10887">
    <property type="entry name" value="DNA2/NAM7 HELICASE FAMILY"/>
    <property type="match status" value="1"/>
</dbReference>
<dbReference type="GO" id="GO:0016787">
    <property type="term" value="F:hydrolase activity"/>
    <property type="evidence" value="ECO:0007669"/>
    <property type="project" value="UniProtKB-KW"/>
</dbReference>
<dbReference type="GO" id="GO:0005737">
    <property type="term" value="C:cytoplasm"/>
    <property type="evidence" value="ECO:0007669"/>
    <property type="project" value="UniProtKB-SubCell"/>
</dbReference>
<dbReference type="FunFam" id="3.40.50.300:FF:000326">
    <property type="entry name" value="P-loop containing nucleoside triphosphate hydrolase"/>
    <property type="match status" value="1"/>
</dbReference>
<evidence type="ECO:0000256" key="7">
    <source>
        <dbReference type="ARBA" id="ARBA00022801"/>
    </source>
</evidence>
<dbReference type="SUPFAM" id="SSF52540">
    <property type="entry name" value="P-loop containing nucleoside triphosphate hydrolases"/>
    <property type="match status" value="1"/>
</dbReference>
<dbReference type="Pfam" id="PF20173">
    <property type="entry name" value="ZnF_RZ-type"/>
    <property type="match status" value="1"/>
</dbReference>
<keyword evidence="6" id="KW-0863">Zinc-finger</keyword>
<gene>
    <name evidence="14" type="primary">LOC113204472</name>
</gene>
<dbReference type="GO" id="GO:0005694">
    <property type="term" value="C:chromosome"/>
    <property type="evidence" value="ECO:0007669"/>
    <property type="project" value="UniProtKB-ARBA"/>
</dbReference>
<evidence type="ECO:0000256" key="9">
    <source>
        <dbReference type="ARBA" id="ARBA00022833"/>
    </source>
</evidence>
<dbReference type="InterPro" id="IPR041679">
    <property type="entry name" value="DNA2/NAM7-like_C"/>
</dbReference>
<dbReference type="OrthoDB" id="2423195at2759"/>
<proteinExistence type="predicted"/>
<dbReference type="CDD" id="cd06008">
    <property type="entry name" value="NF-X1-zinc-finger"/>
    <property type="match status" value="1"/>
</dbReference>
<evidence type="ECO:0000256" key="6">
    <source>
        <dbReference type="ARBA" id="ARBA00022771"/>
    </source>
</evidence>
<evidence type="ECO:0000256" key="3">
    <source>
        <dbReference type="ARBA" id="ARBA00022723"/>
    </source>
</evidence>
<dbReference type="GO" id="GO:0008270">
    <property type="term" value="F:zinc ion binding"/>
    <property type="evidence" value="ECO:0007669"/>
    <property type="project" value="UniProtKB-KW"/>
</dbReference>
<dbReference type="GeneID" id="113204472"/>
<keyword evidence="7" id="KW-0378">Hydrolase</keyword>
<dbReference type="GO" id="GO:0005524">
    <property type="term" value="F:ATP binding"/>
    <property type="evidence" value="ECO:0007669"/>
    <property type="project" value="UniProtKB-KW"/>
</dbReference>
<evidence type="ECO:0000256" key="5">
    <source>
        <dbReference type="ARBA" id="ARBA00022741"/>
    </source>
</evidence>
<evidence type="ECO:0000256" key="11">
    <source>
        <dbReference type="ARBA" id="ARBA00022859"/>
    </source>
</evidence>
<dbReference type="GO" id="GO:0002376">
    <property type="term" value="P:immune system process"/>
    <property type="evidence" value="ECO:0007669"/>
    <property type="project" value="UniProtKB-KW"/>
</dbReference>
<evidence type="ECO:0000256" key="4">
    <source>
        <dbReference type="ARBA" id="ARBA00022737"/>
    </source>
</evidence>
<organism evidence="13 14">
    <name type="scientific">Frankliniella occidentalis</name>
    <name type="common">Western flower thrips</name>
    <name type="synonym">Euthrips occidentalis</name>
    <dbReference type="NCBI Taxonomy" id="133901"/>
    <lineage>
        <taxon>Eukaryota</taxon>
        <taxon>Metazoa</taxon>
        <taxon>Ecdysozoa</taxon>
        <taxon>Arthropoda</taxon>
        <taxon>Hexapoda</taxon>
        <taxon>Insecta</taxon>
        <taxon>Pterygota</taxon>
        <taxon>Neoptera</taxon>
        <taxon>Paraneoptera</taxon>
        <taxon>Thysanoptera</taxon>
        <taxon>Terebrantia</taxon>
        <taxon>Thripoidea</taxon>
        <taxon>Thripidae</taxon>
        <taxon>Frankliniella</taxon>
    </lineage>
</organism>
<dbReference type="InterPro" id="IPR047187">
    <property type="entry name" value="SF1_C_Upf1"/>
</dbReference>
<feature type="domain" description="RZ-type" evidence="12">
    <location>
        <begin position="1460"/>
        <end position="1529"/>
    </location>
</feature>
<keyword evidence="4" id="KW-0677">Repeat</keyword>
<sequence>MVECINFYGAYLHPMRALQALDEASVPLREYLVEGSSASVVPHYLMAAALQGSGLKLPAGDAEGAPPALLQDPSLLAEWPSAASLGLDESQHRALQGALTNKVMLVQGPPGTGKTYLGIRVARTLLVNQNLWRCNQDPRPLLVICSTNHALDQFLLGLLPFTNNLVRVGNPCREKALEPYDIYTLRRQKLQGAFALFQMIRTHRERFNKLKGLHERVRSCLSLLRAEGAGILSPETLHAFGIITDEQLQFFDEFPLEIWLLGEAGNTPLLLDQVQETMWRPTDVEPYLDVLDGVDVSALQHTVRLAVSGNMLKKALEDVVADEDALAVRALRHLEHTVGARMTAPDTRPEGMQAGMGWLELETLPEPRRWQAYRSWHEELVTELTAVAEELSLKYSEGAQLVQECRLVQDQTIMSNRMVIGMSVSYAAMRHRIVKQLKPRIVIVEEAAEVLEAGVLVSLGSDVEHLVMIGDHKQLRPKTSVGELATDYHLDVSLFERLVNNGVHCVTLNTQHRMRPEVARLICPNIYPKLLNHESVNYFPSIRGITKDVFFLDHKNLEEEPTFLRDSNSMQNSFEAQFVSALVRYLLLQGYEPSKITVLCTYKAQLYFLTKQLRPADAHLRDVRITTVDEYQGEENDIVVLSIVRSNHHQAVGYVGIENRMCVALSRARHGFYMVGNMSTLTSRGDSVWRGVREELQTQGAVGSELLLRCDVHATITPVSSARDFEKCPQGGCLKLCGVALSCGHLCPQLCHPLDQEHRQYKCQEPCAEVVCPRGHQCQSRCFELCPPCPVPKKEQLACGHSATMPCHRDPDDHDCQVQVQVQLPDCGHPLVVKCCKRTDPASLVCGVPCPYRRDCGHACDRNCHVLDDPRHEVSVCTRPCEERRAGCCGAHRCRLLCHEECEECDVPVTKALPCDHRLLLACSEPPSAGLCTKRCRRLLPCGHPCRNKCRDACGPCMVQVDKVLPGCGHTRPVACSVDAALVVDCTGPCPRTLSCGHPCTLRCCDPCSDCRCNAPVQYLGRPACGHSIRVPCSSSFDPASFELLLLCEEPCGQELECGHKCAGTCGGCLQGRLHRACQSKCQRVLICGHQCEQPCASSCPPCRKQCSVRCRHSRCSKRCGEPCAPCKERCPSVCVHRQCGSLCGVPCPQGPCNEPCTEVLSCGHPCVGLCGELCLCRPCSDIEIFFGTEEDEDARFVTLPDCKHVFEVSSLDHWLTGIDEKGSEIKKKVCPKCTTVVATSLRYSNAIKQNAEHVAEIKEKLFGTWDTIKPVVIATREILKAMPACPAGLPALSGLVQAVEGALSRVERGLPGPKRRAKRAPTLSLTAVQSLQQYAVVLSELCKLLTTVEPQPLLSAKRTEMENFVEHLCGEFKKRGDFLRISTQEAADINAELTRGRRLLEVCRLESRMVQGLVLSSHLLQNLADLSRMVRGVGPCSEADGALADGWLRDLAVAARLLVSKEEVRAVRAALGLAQGHWFHCPNGHPYCITECGGAMEEANCPECGARIGGTNHRLRRDNRLATDIDGATTPAWPPTLQ</sequence>
<keyword evidence="2" id="KW-0963">Cytoplasm</keyword>
<dbReference type="PANTHER" id="PTHR10887:SF341">
    <property type="entry name" value="NFX1-TYPE ZINC FINGER-CONTAINING PROTEIN 1"/>
    <property type="match status" value="1"/>
</dbReference>
<evidence type="ECO:0000256" key="8">
    <source>
        <dbReference type="ARBA" id="ARBA00022806"/>
    </source>
</evidence>
<dbReference type="PROSITE" id="PS51981">
    <property type="entry name" value="ZF_RZ"/>
    <property type="match status" value="1"/>
</dbReference>
<dbReference type="InterPro" id="IPR041677">
    <property type="entry name" value="DNA2/NAM7_AAA_11"/>
</dbReference>
<dbReference type="Proteomes" id="UP000504606">
    <property type="component" value="Unplaced"/>
</dbReference>
<dbReference type="KEGG" id="foc:113204472"/>
<reference evidence="14" key="1">
    <citation type="submission" date="2025-08" db="UniProtKB">
        <authorList>
            <consortium name="RefSeq"/>
        </authorList>
    </citation>
    <scope>IDENTIFICATION</scope>
    <source>
        <tissue evidence="14">Whole organism</tissue>
    </source>
</reference>
<comment type="subcellular location">
    <subcellularLocation>
        <location evidence="1">Cytoplasm</location>
    </subcellularLocation>
</comment>
<dbReference type="GO" id="GO:0031380">
    <property type="term" value="C:nuclear RNA-directed RNA polymerase complex"/>
    <property type="evidence" value="ECO:0007669"/>
    <property type="project" value="TreeGrafter"/>
</dbReference>
<dbReference type="Pfam" id="PF13087">
    <property type="entry name" value="AAA_12"/>
    <property type="match status" value="1"/>
</dbReference>
<dbReference type="Gene3D" id="3.40.50.300">
    <property type="entry name" value="P-loop containing nucleotide triphosphate hydrolases"/>
    <property type="match status" value="3"/>
</dbReference>
<evidence type="ECO:0000259" key="12">
    <source>
        <dbReference type="PROSITE" id="PS51981"/>
    </source>
</evidence>
<name>A0A9C6TVG4_FRAOC</name>